<comment type="caution">
    <text evidence="2">The sequence shown here is derived from an EMBL/GenBank/DDBJ whole genome shotgun (WGS) entry which is preliminary data.</text>
</comment>
<feature type="transmembrane region" description="Helical" evidence="1">
    <location>
        <begin position="79"/>
        <end position="103"/>
    </location>
</feature>
<keyword evidence="1" id="KW-1133">Transmembrane helix</keyword>
<name>A0A432UZK6_9HYPH</name>
<dbReference type="RefSeq" id="WP_128625544.1">
    <property type="nucleotide sequence ID" value="NZ_ML133517.1"/>
</dbReference>
<evidence type="ECO:0000313" key="2">
    <source>
        <dbReference type="EMBL" id="RUM95353.1"/>
    </source>
</evidence>
<keyword evidence="3" id="KW-1185">Reference proteome</keyword>
<feature type="transmembrane region" description="Helical" evidence="1">
    <location>
        <begin position="32"/>
        <end position="50"/>
    </location>
</feature>
<feature type="transmembrane region" description="Helical" evidence="1">
    <location>
        <begin position="139"/>
        <end position="162"/>
    </location>
</feature>
<sequence>MQATRLFLVTAATPALPFLVMAVLHNIGAPVLLTALLGTIAMSSVMVALGRDPEPAARNLARFLTGQAPGESASGISQAIALSGASVGLVSAAGLSGAAAGFFCQEQQVPFNALIPSCLAFAAGFLGRALEIRRDQAEISVFAGIAFFWIAPFYGFFMPPVFLAVSLGARCVQYTAGNIAIASVLLLLGAWAGRRVADWLMHS</sequence>
<evidence type="ECO:0000313" key="3">
    <source>
        <dbReference type="Proteomes" id="UP000281647"/>
    </source>
</evidence>
<accession>A0A432UZK6</accession>
<evidence type="ECO:0000256" key="1">
    <source>
        <dbReference type="SAM" id="Phobius"/>
    </source>
</evidence>
<reference evidence="2 3" key="1">
    <citation type="submission" date="2018-11" db="EMBL/GenBank/DDBJ databases">
        <title>Pseudaminobacter arsenicus sp. nov., an arsenic-resistant bacterium isolated from arsenic-rich aquifers.</title>
        <authorList>
            <person name="Mu Y."/>
        </authorList>
    </citation>
    <scope>NUCLEOTIDE SEQUENCE [LARGE SCALE GENOMIC DNA]</scope>
    <source>
        <strain evidence="2 3">CB3</strain>
    </source>
</reference>
<dbReference type="AlphaFoldDB" id="A0A432UZK6"/>
<keyword evidence="1" id="KW-0812">Transmembrane</keyword>
<dbReference type="Proteomes" id="UP000281647">
    <property type="component" value="Unassembled WGS sequence"/>
</dbReference>
<dbReference type="OrthoDB" id="10018856at2"/>
<keyword evidence="1" id="KW-0472">Membrane</keyword>
<protein>
    <submittedName>
        <fullName evidence="2">Uncharacterized protein</fullName>
    </submittedName>
</protein>
<dbReference type="EMBL" id="RKST01000048">
    <property type="protein sequence ID" value="RUM95353.1"/>
    <property type="molecule type" value="Genomic_DNA"/>
</dbReference>
<feature type="transmembrane region" description="Helical" evidence="1">
    <location>
        <begin position="174"/>
        <end position="193"/>
    </location>
</feature>
<proteinExistence type="predicted"/>
<feature type="transmembrane region" description="Helical" evidence="1">
    <location>
        <begin position="109"/>
        <end position="127"/>
    </location>
</feature>
<organism evidence="2 3">
    <name type="scientific">Borborobacter arsenicus</name>
    <dbReference type="NCBI Taxonomy" id="1851146"/>
    <lineage>
        <taxon>Bacteria</taxon>
        <taxon>Pseudomonadati</taxon>
        <taxon>Pseudomonadota</taxon>
        <taxon>Alphaproteobacteria</taxon>
        <taxon>Hyphomicrobiales</taxon>
        <taxon>Phyllobacteriaceae</taxon>
        <taxon>Borborobacter</taxon>
    </lineage>
</organism>
<gene>
    <name evidence="2" type="ORF">EET67_23750</name>
</gene>